<protein>
    <submittedName>
        <fullName evidence="1">Uncharacterized protein</fullName>
    </submittedName>
</protein>
<name>A0ABR9W7E8_9BACT</name>
<reference evidence="2" key="1">
    <citation type="submission" date="2023-07" db="EMBL/GenBank/DDBJ databases">
        <title>Dyadobacter sp. nov 'subterranea' isolated from contaminted grondwater.</title>
        <authorList>
            <person name="Szabo I."/>
            <person name="Al-Omari J."/>
            <person name="Szerdahelyi S.G."/>
            <person name="Rado J."/>
        </authorList>
    </citation>
    <scope>NUCLEOTIDE SEQUENCE [LARGE SCALE GENOMIC DNA]</scope>
    <source>
        <strain evidence="2">UP-52</strain>
    </source>
</reference>
<evidence type="ECO:0000313" key="1">
    <source>
        <dbReference type="EMBL" id="MBE9461398.1"/>
    </source>
</evidence>
<proteinExistence type="predicted"/>
<dbReference type="Proteomes" id="UP000634134">
    <property type="component" value="Unassembled WGS sequence"/>
</dbReference>
<keyword evidence="2" id="KW-1185">Reference proteome</keyword>
<dbReference type="EMBL" id="JACYGY010000001">
    <property type="protein sequence ID" value="MBE9461398.1"/>
    <property type="molecule type" value="Genomic_DNA"/>
</dbReference>
<evidence type="ECO:0000313" key="2">
    <source>
        <dbReference type="Proteomes" id="UP000634134"/>
    </source>
</evidence>
<organism evidence="1 2">
    <name type="scientific">Dyadobacter subterraneus</name>
    <dbReference type="NCBI Taxonomy" id="2773304"/>
    <lineage>
        <taxon>Bacteria</taxon>
        <taxon>Pseudomonadati</taxon>
        <taxon>Bacteroidota</taxon>
        <taxon>Cytophagia</taxon>
        <taxon>Cytophagales</taxon>
        <taxon>Spirosomataceae</taxon>
        <taxon>Dyadobacter</taxon>
    </lineage>
</organism>
<comment type="caution">
    <text evidence="1">The sequence shown here is derived from an EMBL/GenBank/DDBJ whole genome shotgun (WGS) entry which is preliminary data.</text>
</comment>
<dbReference type="RefSeq" id="WP_194119665.1">
    <property type="nucleotide sequence ID" value="NZ_JACYGY010000001.1"/>
</dbReference>
<gene>
    <name evidence="1" type="ORF">IEE83_05845</name>
</gene>
<accession>A0ABR9W7E8</accession>
<sequence>MKTLSFRTNIDCPLRAHKAVCALECLHGRYCQFSMDLMQTDHILTVKTEDLEHKDVITVLSREGIVCETILKTA</sequence>